<dbReference type="Proteomes" id="UP000614490">
    <property type="component" value="Unassembled WGS sequence"/>
</dbReference>
<dbReference type="InterPro" id="IPR043519">
    <property type="entry name" value="NT_sf"/>
</dbReference>
<evidence type="ECO:0000313" key="1">
    <source>
        <dbReference type="EMBL" id="MBH0231597.1"/>
    </source>
</evidence>
<dbReference type="InterPro" id="IPR019646">
    <property type="entry name" value="Aminoglyc_AdlTrfase"/>
</dbReference>
<protein>
    <recommendedName>
        <fullName evidence="3">Aminoglycoside-2''-adenylyltransferase</fullName>
    </recommendedName>
</protein>
<name>A0A931MWH2_9BACI</name>
<dbReference type="Gene3D" id="3.30.460.40">
    <property type="match status" value="1"/>
</dbReference>
<dbReference type="Pfam" id="PF10706">
    <property type="entry name" value="Aminoglyc_resit"/>
    <property type="match status" value="1"/>
</dbReference>
<dbReference type="SUPFAM" id="SSF81301">
    <property type="entry name" value="Nucleotidyltransferase"/>
    <property type="match status" value="1"/>
</dbReference>
<dbReference type="EMBL" id="JADZSC010000004">
    <property type="protein sequence ID" value="MBH0231597.1"/>
    <property type="molecule type" value="Genomic_DNA"/>
</dbReference>
<gene>
    <name evidence="1" type="ORF">H0267_15410</name>
</gene>
<keyword evidence="2" id="KW-1185">Reference proteome</keyword>
<evidence type="ECO:0000313" key="2">
    <source>
        <dbReference type="Proteomes" id="UP000614490"/>
    </source>
</evidence>
<proteinExistence type="predicted"/>
<evidence type="ECO:0008006" key="3">
    <source>
        <dbReference type="Google" id="ProtNLM"/>
    </source>
</evidence>
<dbReference type="RefSeq" id="WP_197318235.1">
    <property type="nucleotide sequence ID" value="NZ_JADZSC010000004.1"/>
</dbReference>
<organism evidence="1 2">
    <name type="scientific">Halobacillus yeomjeoni</name>
    <dbReference type="NCBI Taxonomy" id="311194"/>
    <lineage>
        <taxon>Bacteria</taxon>
        <taxon>Bacillati</taxon>
        <taxon>Bacillota</taxon>
        <taxon>Bacilli</taxon>
        <taxon>Bacillales</taxon>
        <taxon>Bacillaceae</taxon>
        <taxon>Halobacillus</taxon>
    </lineage>
</organism>
<comment type="caution">
    <text evidence="1">The sequence shown here is derived from an EMBL/GenBank/DDBJ whole genome shotgun (WGS) entry which is preliminary data.</text>
</comment>
<sequence length="189" mass="23061">MFDECLYLKNWMNQYSGRWWIAGGWAVDLHIGEQTREHKDIEIAIFREDQRLLLPQLSGWEAVYMKDKSPVPWDKEQWLSPPIHEIHAFSGEGTEIEFLLNEKKHDRWKFSRNEKITFPITRMNLQSEQGIPYLNPEIVLLYKAKHTRERDLEDFDNIFVYLNEHQKEWLKQSLMHHHPHHQWLKRLLY</sequence>
<accession>A0A931MWH2</accession>
<dbReference type="AlphaFoldDB" id="A0A931MWH2"/>
<reference evidence="1 2" key="1">
    <citation type="journal article" date="2005" name="Int. J. Syst. Evol. Microbiol.">
        <title>Halobacillus yeomjeoni sp. nov., isolated from a marine solar saltern in Korea.</title>
        <authorList>
            <person name="Yoon J.H."/>
            <person name="Kang S.J."/>
            <person name="Lee C.H."/>
            <person name="Oh H.W."/>
            <person name="Oh T.K."/>
        </authorList>
    </citation>
    <scope>NUCLEOTIDE SEQUENCE [LARGE SCALE GENOMIC DNA]</scope>
    <source>
        <strain evidence="1 2">KCTC 3957</strain>
    </source>
</reference>